<dbReference type="AlphaFoldDB" id="A0A0A9TY46"/>
<protein>
    <submittedName>
        <fullName evidence="1">Uncharacterized protein</fullName>
    </submittedName>
</protein>
<name>A0A0A9TY46_ARUDO</name>
<proteinExistence type="predicted"/>
<accession>A0A0A9TY46</accession>
<organism evidence="1">
    <name type="scientific">Arundo donax</name>
    <name type="common">Giant reed</name>
    <name type="synonym">Donax arundinaceus</name>
    <dbReference type="NCBI Taxonomy" id="35708"/>
    <lineage>
        <taxon>Eukaryota</taxon>
        <taxon>Viridiplantae</taxon>
        <taxon>Streptophyta</taxon>
        <taxon>Embryophyta</taxon>
        <taxon>Tracheophyta</taxon>
        <taxon>Spermatophyta</taxon>
        <taxon>Magnoliopsida</taxon>
        <taxon>Liliopsida</taxon>
        <taxon>Poales</taxon>
        <taxon>Poaceae</taxon>
        <taxon>PACMAD clade</taxon>
        <taxon>Arundinoideae</taxon>
        <taxon>Arundineae</taxon>
        <taxon>Arundo</taxon>
    </lineage>
</organism>
<reference evidence="1" key="1">
    <citation type="submission" date="2014-09" db="EMBL/GenBank/DDBJ databases">
        <authorList>
            <person name="Magalhaes I.L.F."/>
            <person name="Oliveira U."/>
            <person name="Santos F.R."/>
            <person name="Vidigal T.H.D.A."/>
            <person name="Brescovit A.D."/>
            <person name="Santos A.J."/>
        </authorList>
    </citation>
    <scope>NUCLEOTIDE SEQUENCE</scope>
    <source>
        <tissue evidence="1">Shoot tissue taken approximately 20 cm above the soil surface</tissue>
    </source>
</reference>
<sequence length="26" mass="2743">MMTNESQPEVCCPTAGGVRCAMGNKQ</sequence>
<reference evidence="1" key="2">
    <citation type="journal article" date="2015" name="Data Brief">
        <title>Shoot transcriptome of the giant reed, Arundo donax.</title>
        <authorList>
            <person name="Barrero R.A."/>
            <person name="Guerrero F.D."/>
            <person name="Moolhuijzen P."/>
            <person name="Goolsby J.A."/>
            <person name="Tidwell J."/>
            <person name="Bellgard S.E."/>
            <person name="Bellgard M.I."/>
        </authorList>
    </citation>
    <scope>NUCLEOTIDE SEQUENCE</scope>
    <source>
        <tissue evidence="1">Shoot tissue taken approximately 20 cm above the soil surface</tissue>
    </source>
</reference>
<evidence type="ECO:0000313" key="1">
    <source>
        <dbReference type="EMBL" id="JAD15600.1"/>
    </source>
</evidence>
<dbReference type="EMBL" id="GBRH01282295">
    <property type="protein sequence ID" value="JAD15600.1"/>
    <property type="molecule type" value="Transcribed_RNA"/>
</dbReference>